<comment type="caution">
    <text evidence="1">The sequence shown here is derived from an EMBL/GenBank/DDBJ whole genome shotgun (WGS) entry which is preliminary data.</text>
</comment>
<dbReference type="OrthoDB" id="44820at2759"/>
<gene>
    <name evidence="1" type="ORF">HPP92_028098</name>
</gene>
<proteinExistence type="predicted"/>
<accession>A0A835U6H3</accession>
<evidence type="ECO:0000313" key="1">
    <source>
        <dbReference type="EMBL" id="KAG0447926.1"/>
    </source>
</evidence>
<name>A0A835U6H3_VANPL</name>
<evidence type="ECO:0000313" key="2">
    <source>
        <dbReference type="Proteomes" id="UP000636800"/>
    </source>
</evidence>
<reference evidence="1 2" key="1">
    <citation type="journal article" date="2020" name="Nat. Food">
        <title>A phased Vanilla planifolia genome enables genetic improvement of flavour and production.</title>
        <authorList>
            <person name="Hasing T."/>
            <person name="Tang H."/>
            <person name="Brym M."/>
            <person name="Khazi F."/>
            <person name="Huang T."/>
            <person name="Chambers A.H."/>
        </authorList>
    </citation>
    <scope>NUCLEOTIDE SEQUENCE [LARGE SCALE GENOMIC DNA]</scope>
    <source>
        <tissue evidence="1">Leaf</tissue>
    </source>
</reference>
<sequence>MVQITVMTLSRIIQTAEMSTLLFQNHMQILSSYFGPSSFSLVASFTGVAGELVPWAAEAIPSEGAKTDAAASEVVAAAV</sequence>
<organism evidence="1 2">
    <name type="scientific">Vanilla planifolia</name>
    <name type="common">Vanilla</name>
    <dbReference type="NCBI Taxonomy" id="51239"/>
    <lineage>
        <taxon>Eukaryota</taxon>
        <taxon>Viridiplantae</taxon>
        <taxon>Streptophyta</taxon>
        <taxon>Embryophyta</taxon>
        <taxon>Tracheophyta</taxon>
        <taxon>Spermatophyta</taxon>
        <taxon>Magnoliopsida</taxon>
        <taxon>Liliopsida</taxon>
        <taxon>Asparagales</taxon>
        <taxon>Orchidaceae</taxon>
        <taxon>Vanilloideae</taxon>
        <taxon>Vanilleae</taxon>
        <taxon>Vanilla</taxon>
    </lineage>
</organism>
<dbReference type="Proteomes" id="UP000636800">
    <property type="component" value="Unassembled WGS sequence"/>
</dbReference>
<keyword evidence="2" id="KW-1185">Reference proteome</keyword>
<dbReference type="EMBL" id="JADCNL010000406">
    <property type="protein sequence ID" value="KAG0447926.1"/>
    <property type="molecule type" value="Genomic_DNA"/>
</dbReference>
<dbReference type="AlphaFoldDB" id="A0A835U6H3"/>
<protein>
    <submittedName>
        <fullName evidence="1">Uncharacterized protein</fullName>
    </submittedName>
</protein>